<gene>
    <name evidence="1" type="ORF">F9B16_17345</name>
</gene>
<dbReference type="OrthoDB" id="4314727at2"/>
<dbReference type="Proteomes" id="UP000483004">
    <property type="component" value="Unassembled WGS sequence"/>
</dbReference>
<name>A0A6L3VTN5_9ACTN</name>
<organism evidence="1 2">
    <name type="scientific">Actinomadura montaniterrae</name>
    <dbReference type="NCBI Taxonomy" id="1803903"/>
    <lineage>
        <taxon>Bacteria</taxon>
        <taxon>Bacillati</taxon>
        <taxon>Actinomycetota</taxon>
        <taxon>Actinomycetes</taxon>
        <taxon>Streptosporangiales</taxon>
        <taxon>Thermomonosporaceae</taxon>
        <taxon>Actinomadura</taxon>
    </lineage>
</organism>
<accession>A0A6L3VTN5</accession>
<evidence type="ECO:0000313" key="2">
    <source>
        <dbReference type="Proteomes" id="UP000483004"/>
    </source>
</evidence>
<dbReference type="EMBL" id="WBMR01000043">
    <property type="protein sequence ID" value="KAB2380666.1"/>
    <property type="molecule type" value="Genomic_DNA"/>
</dbReference>
<sequence length="74" mass="8312">MEFHFIITLLFPGPQGGLGYLTRGGTVSARPGQTRQDLYNQVWSYLRETVRDVDISHANTVFFSLEPNELPSAV</sequence>
<evidence type="ECO:0000313" key="1">
    <source>
        <dbReference type="EMBL" id="KAB2380666.1"/>
    </source>
</evidence>
<comment type="caution">
    <text evidence="1">The sequence shown here is derived from an EMBL/GenBank/DDBJ whole genome shotgun (WGS) entry which is preliminary data.</text>
</comment>
<keyword evidence="2" id="KW-1185">Reference proteome</keyword>
<dbReference type="RefSeq" id="WP_151541117.1">
    <property type="nucleotide sequence ID" value="NZ_WBMR01000043.1"/>
</dbReference>
<dbReference type="AlphaFoldDB" id="A0A6L3VTN5"/>
<protein>
    <submittedName>
        <fullName evidence="1">Uncharacterized protein</fullName>
    </submittedName>
</protein>
<proteinExistence type="predicted"/>
<reference evidence="1 2" key="1">
    <citation type="submission" date="2019-09" db="EMBL/GenBank/DDBJ databases">
        <title>Actinomadura physcomitrii sp. nov., a novel actinomycete isolated from moss [Physcomitrium sphaericum (Ludw) Fuernr].</title>
        <authorList>
            <person name="Liu C."/>
            <person name="Zhuang X."/>
        </authorList>
    </citation>
    <scope>NUCLEOTIDE SEQUENCE [LARGE SCALE GENOMIC DNA]</scope>
    <source>
        <strain evidence="1 2">CYP1-1B</strain>
    </source>
</reference>